<feature type="compositionally biased region" description="Polar residues" evidence="1">
    <location>
        <begin position="341"/>
        <end position="353"/>
    </location>
</feature>
<dbReference type="Pfam" id="PF11064">
    <property type="entry name" value="DUF2865"/>
    <property type="match status" value="1"/>
</dbReference>
<accession>A0A916WZS9</accession>
<proteinExistence type="predicted"/>
<evidence type="ECO:0000313" key="3">
    <source>
        <dbReference type="Proteomes" id="UP000605148"/>
    </source>
</evidence>
<keyword evidence="3" id="KW-1185">Reference proteome</keyword>
<feature type="region of interest" description="Disordered" evidence="1">
    <location>
        <begin position="298"/>
        <end position="353"/>
    </location>
</feature>
<protein>
    <recommendedName>
        <fullName evidence="4">DUF2865 domain-containing protein</fullName>
    </recommendedName>
</protein>
<dbReference type="AlphaFoldDB" id="A0A916WZS9"/>
<feature type="region of interest" description="Disordered" evidence="1">
    <location>
        <begin position="260"/>
        <end position="283"/>
    </location>
</feature>
<feature type="compositionally biased region" description="Low complexity" evidence="1">
    <location>
        <begin position="298"/>
        <end position="313"/>
    </location>
</feature>
<gene>
    <name evidence="2" type="ORF">GCM10011316_13130</name>
</gene>
<name>A0A916WZS9_9HYPH</name>
<dbReference type="EMBL" id="BMFA01000003">
    <property type="protein sequence ID" value="GGB42615.1"/>
    <property type="molecule type" value="Genomic_DNA"/>
</dbReference>
<reference evidence="2" key="1">
    <citation type="journal article" date="2014" name="Int. J. Syst. Evol. Microbiol.">
        <title>Complete genome sequence of Corynebacterium casei LMG S-19264T (=DSM 44701T), isolated from a smear-ripened cheese.</title>
        <authorList>
            <consortium name="US DOE Joint Genome Institute (JGI-PGF)"/>
            <person name="Walter F."/>
            <person name="Albersmeier A."/>
            <person name="Kalinowski J."/>
            <person name="Ruckert C."/>
        </authorList>
    </citation>
    <scope>NUCLEOTIDE SEQUENCE</scope>
    <source>
        <strain evidence="2">CGMCC 1.12426</strain>
    </source>
</reference>
<sequence length="372" mass="39700">MRNNLSDIERRISRLERQSSNSAAVARIQREMDRKGCSAAAQTGRETQNESLLSRVFSGTRDGPADTLAGTPTYRTLPNGLVVPLPSARLQEVRATPADEAALPRRSSEGRSAARRSLPAGGTFRTLCVRTCDGFYFPVSFSTGLEQFANDAARCTEICPAAPTALFVHRNPGEMTEDMISLAGVPYAETENAYRFRSELVPQCSCRNTTTQAQRISGRLIPLAGANQATGTQWTLSLRTGGGLDSPAGLDEADTLGGSARYARTPMRPDHIPFTADPDTRSNLEGGFDATVAISTSDGRAPMAAPDAPRMGGLPILGPAPGSAPDRTKDTAASPEKDNPVFTNVQTGQPLVQTETERASIRVVGPEYFVAQ</sequence>
<evidence type="ECO:0000313" key="2">
    <source>
        <dbReference type="EMBL" id="GGB42615.1"/>
    </source>
</evidence>
<comment type="caution">
    <text evidence="2">The sequence shown here is derived from an EMBL/GenBank/DDBJ whole genome shotgun (WGS) entry which is preliminary data.</text>
</comment>
<dbReference type="Proteomes" id="UP000605148">
    <property type="component" value="Unassembled WGS sequence"/>
</dbReference>
<evidence type="ECO:0000256" key="1">
    <source>
        <dbReference type="SAM" id="MobiDB-lite"/>
    </source>
</evidence>
<reference evidence="2" key="2">
    <citation type="submission" date="2020-09" db="EMBL/GenBank/DDBJ databases">
        <authorList>
            <person name="Sun Q."/>
            <person name="Zhou Y."/>
        </authorList>
    </citation>
    <scope>NUCLEOTIDE SEQUENCE</scope>
    <source>
        <strain evidence="2">CGMCC 1.12426</strain>
    </source>
</reference>
<evidence type="ECO:0008006" key="4">
    <source>
        <dbReference type="Google" id="ProtNLM"/>
    </source>
</evidence>
<dbReference type="InterPro" id="IPR021293">
    <property type="entry name" value="DUF2865"/>
</dbReference>
<organism evidence="2 3">
    <name type="scientific">Roseibium aquae</name>
    <dbReference type="NCBI Taxonomy" id="1323746"/>
    <lineage>
        <taxon>Bacteria</taxon>
        <taxon>Pseudomonadati</taxon>
        <taxon>Pseudomonadota</taxon>
        <taxon>Alphaproteobacteria</taxon>
        <taxon>Hyphomicrobiales</taxon>
        <taxon>Stappiaceae</taxon>
        <taxon>Roseibium</taxon>
    </lineage>
</organism>
<feature type="compositionally biased region" description="Basic and acidic residues" evidence="1">
    <location>
        <begin position="326"/>
        <end position="339"/>
    </location>
</feature>
<feature type="region of interest" description="Disordered" evidence="1">
    <location>
        <begin position="95"/>
        <end position="117"/>
    </location>
</feature>